<name>A0A6P4YDV1_BRABE</name>
<dbReference type="CDD" id="cd22963">
    <property type="entry name" value="DD_CrRSP4-like"/>
    <property type="match status" value="1"/>
</dbReference>
<keyword evidence="5" id="KW-0966">Cell projection</keyword>
<gene>
    <name evidence="8" type="primary">LOC109472209</name>
</gene>
<feature type="region of interest" description="Disordered" evidence="6">
    <location>
        <begin position="476"/>
        <end position="533"/>
    </location>
</feature>
<feature type="compositionally biased region" description="Acidic residues" evidence="6">
    <location>
        <begin position="495"/>
        <end position="505"/>
    </location>
</feature>
<feature type="compositionally biased region" description="Acidic residues" evidence="6">
    <location>
        <begin position="188"/>
        <end position="222"/>
    </location>
</feature>
<evidence type="ECO:0000313" key="8">
    <source>
        <dbReference type="RefSeq" id="XP_019627365.1"/>
    </source>
</evidence>
<dbReference type="RefSeq" id="XP_019627365.1">
    <property type="nucleotide sequence ID" value="XM_019771806.1"/>
</dbReference>
<dbReference type="KEGG" id="bbel:109472209"/>
<dbReference type="Proteomes" id="UP000515135">
    <property type="component" value="Unplaced"/>
</dbReference>
<dbReference type="PANTHER" id="PTHR13159:SF0">
    <property type="entry name" value="RADIAL SPOKE HEAD 6 HOMOLOG A"/>
    <property type="match status" value="1"/>
</dbReference>
<proteinExistence type="predicted"/>
<dbReference type="OrthoDB" id="272202at2759"/>
<evidence type="ECO:0000256" key="1">
    <source>
        <dbReference type="ARBA" id="ARBA00004430"/>
    </source>
</evidence>
<evidence type="ECO:0000256" key="4">
    <source>
        <dbReference type="ARBA" id="ARBA00023212"/>
    </source>
</evidence>
<dbReference type="GO" id="GO:0001534">
    <property type="term" value="C:radial spoke"/>
    <property type="evidence" value="ECO:0007669"/>
    <property type="project" value="InterPro"/>
</dbReference>
<keyword evidence="4" id="KW-0206">Cytoskeleton</keyword>
<feature type="compositionally biased region" description="Acidic residues" evidence="6">
    <location>
        <begin position="324"/>
        <end position="334"/>
    </location>
</feature>
<dbReference type="InterPro" id="IPR006802">
    <property type="entry name" value="Radial_spoke"/>
</dbReference>
<comment type="subcellular location">
    <subcellularLocation>
        <location evidence="1">Cytoplasm</location>
        <location evidence="1">Cytoskeleton</location>
        <location evidence="1">Cilium axoneme</location>
    </subcellularLocation>
</comment>
<dbReference type="GO" id="GO:0060294">
    <property type="term" value="P:cilium movement involved in cell motility"/>
    <property type="evidence" value="ECO:0007669"/>
    <property type="project" value="InterPro"/>
</dbReference>
<accession>A0A6P4YDV1</accession>
<dbReference type="AlphaFoldDB" id="A0A6P4YDV1"/>
<keyword evidence="2" id="KW-0963">Cytoplasm</keyword>
<dbReference type="GeneID" id="109472209"/>
<organism evidence="7 8">
    <name type="scientific">Branchiostoma belcheri</name>
    <name type="common">Amphioxus</name>
    <dbReference type="NCBI Taxonomy" id="7741"/>
    <lineage>
        <taxon>Eukaryota</taxon>
        <taxon>Metazoa</taxon>
        <taxon>Chordata</taxon>
        <taxon>Cephalochordata</taxon>
        <taxon>Leptocardii</taxon>
        <taxon>Amphioxiformes</taxon>
        <taxon>Branchiostomatidae</taxon>
        <taxon>Branchiostoma</taxon>
    </lineage>
</organism>
<dbReference type="PANTHER" id="PTHR13159">
    <property type="entry name" value="RADIAL SPOKEHEAD-RELATED"/>
    <property type="match status" value="1"/>
</dbReference>
<reference evidence="8" key="1">
    <citation type="submission" date="2025-08" db="UniProtKB">
        <authorList>
            <consortium name="RefSeq"/>
        </authorList>
    </citation>
    <scope>IDENTIFICATION</scope>
    <source>
        <tissue evidence="8">Gonad</tissue>
    </source>
</reference>
<feature type="compositionally biased region" description="Acidic residues" evidence="6">
    <location>
        <begin position="385"/>
        <end position="404"/>
    </location>
</feature>
<feature type="compositionally biased region" description="Basic and acidic residues" evidence="6">
    <location>
        <begin position="506"/>
        <end position="518"/>
    </location>
</feature>
<feature type="region of interest" description="Disordered" evidence="6">
    <location>
        <begin position="324"/>
        <end position="344"/>
    </location>
</feature>
<dbReference type="GO" id="GO:0035082">
    <property type="term" value="P:axoneme assembly"/>
    <property type="evidence" value="ECO:0007669"/>
    <property type="project" value="TreeGrafter"/>
</dbReference>
<dbReference type="Pfam" id="PF04712">
    <property type="entry name" value="Radial_spoke"/>
    <property type="match status" value="1"/>
</dbReference>
<feature type="region of interest" description="Disordered" evidence="6">
    <location>
        <begin position="384"/>
        <end position="410"/>
    </location>
</feature>
<keyword evidence="3" id="KW-0969">Cilium</keyword>
<evidence type="ECO:0000256" key="6">
    <source>
        <dbReference type="SAM" id="MobiDB-lite"/>
    </source>
</evidence>
<evidence type="ECO:0000313" key="7">
    <source>
        <dbReference type="Proteomes" id="UP000515135"/>
    </source>
</evidence>
<feature type="region of interest" description="Disordered" evidence="6">
    <location>
        <begin position="184"/>
        <end position="239"/>
    </location>
</feature>
<sequence length="533" mass="60576">MSTKGSKSGTPEPQNNANLQREMEIQNAKSYMLKASTNTGLNLYDHLSRVLTKVLDERPDNVVDIIEDISKEAKRSKFVYKGDTVRDEFDKTTEVALAETHKMLFEKGEGEGGEPEAEEEVETPLPNIMELSYYFEQAGIGLSREECFRIFLALKQLVDTRPLQTVRFWGKVLGTEMNYIVAEVEYREGEEEEEEEEEGEDKDEEKDEEPQDEEEGEGEEDDIPKPDYKPPPVIPKEENRTGANKKVYFVCNEAGKEWVKLPPVTPAQLAVARKIKKFLTGRLEAPIISYPPFPGNEANYLRAQIARISAGTQVSPLGFFQFDEEEEEQEEGEEARDTYVENPDFEPVPVRDLTDPSLANWVHHVQHILPQGRCTWFNPVQKQEDEFEDEEDEEEKEEPDEPEPEVGPPLLTPVSEDVEIDGMPPWTAKVSSHLVPQYAVAVVRSNLWPGSVAFCHGRRFENIYVGWGHKYASENYSPPPPPPVQEEFPSGPEITEIDDPTVEEEAALKAAKEEHLGEAEEMEDVEDEDEDDD</sequence>
<feature type="compositionally biased region" description="Acidic residues" evidence="6">
    <location>
        <begin position="519"/>
        <end position="533"/>
    </location>
</feature>
<evidence type="ECO:0000256" key="5">
    <source>
        <dbReference type="ARBA" id="ARBA00023273"/>
    </source>
</evidence>
<evidence type="ECO:0000256" key="2">
    <source>
        <dbReference type="ARBA" id="ARBA00022490"/>
    </source>
</evidence>
<evidence type="ECO:0000256" key="3">
    <source>
        <dbReference type="ARBA" id="ARBA00023069"/>
    </source>
</evidence>
<protein>
    <submittedName>
        <fullName evidence="8">Radial spoke head protein 4 homolog A-like</fullName>
    </submittedName>
</protein>
<keyword evidence="7" id="KW-1185">Reference proteome</keyword>